<sequence>MSEYSGIHGMWSENEGTRVRAAWSPRRQPAPLGAHAAFRAAYGRLRHLAGITQGPAVLGVAVDGRGHVVEAVIVEPGHSLIIGRHTGCGLRLPSDTVSLRQLALYAQSGAPGAAPDIRLWDLNTEQLFLTEDGEPNAAVIAQGLLYAAVEEYALLFIPTRGPSTWSWPERAEEAWEALPPRHFIDQRAPSSDRRRHSRHLRLDGQEYHTNVTRLGPLMLLSGHERPEAAWGSLRLVGAERAEEHHISLARLEQGVLLGRYERCGIVLAQEGLGLSRVHLLLVRMGGEVLAIDTASTNGTWRGPVEVQTTVLEESDSLELGESLVLHWRRLPRRSS</sequence>
<dbReference type="EMBL" id="CP022098">
    <property type="protein sequence ID" value="ATB37040.1"/>
    <property type="molecule type" value="Genomic_DNA"/>
</dbReference>
<name>A0A250J0I9_9BACT</name>
<feature type="domain" description="FHA" evidence="1">
    <location>
        <begin position="255"/>
        <end position="306"/>
    </location>
</feature>
<evidence type="ECO:0000313" key="3">
    <source>
        <dbReference type="Proteomes" id="UP000217257"/>
    </source>
</evidence>
<evidence type="ECO:0000259" key="1">
    <source>
        <dbReference type="PROSITE" id="PS50006"/>
    </source>
</evidence>
<protein>
    <recommendedName>
        <fullName evidence="1">FHA domain-containing protein</fullName>
    </recommendedName>
</protein>
<accession>A0A250J0I9</accession>
<dbReference type="RefSeq" id="WP_095985410.1">
    <property type="nucleotide sequence ID" value="NZ_CP022098.1"/>
</dbReference>
<dbReference type="KEGG" id="cfus:CYFUS_002461"/>
<dbReference type="InterPro" id="IPR008984">
    <property type="entry name" value="SMAD_FHA_dom_sf"/>
</dbReference>
<dbReference type="PROSITE" id="PS50006">
    <property type="entry name" value="FHA_DOMAIN"/>
    <property type="match status" value="1"/>
</dbReference>
<organism evidence="2 3">
    <name type="scientific">Cystobacter fuscus</name>
    <dbReference type="NCBI Taxonomy" id="43"/>
    <lineage>
        <taxon>Bacteria</taxon>
        <taxon>Pseudomonadati</taxon>
        <taxon>Myxococcota</taxon>
        <taxon>Myxococcia</taxon>
        <taxon>Myxococcales</taxon>
        <taxon>Cystobacterineae</taxon>
        <taxon>Archangiaceae</taxon>
        <taxon>Cystobacter</taxon>
    </lineage>
</organism>
<dbReference type="InterPro" id="IPR000253">
    <property type="entry name" value="FHA_dom"/>
</dbReference>
<evidence type="ECO:0000313" key="2">
    <source>
        <dbReference type="EMBL" id="ATB37040.1"/>
    </source>
</evidence>
<dbReference type="AlphaFoldDB" id="A0A250J0I9"/>
<gene>
    <name evidence="2" type="ORF">CYFUS_002461</name>
</gene>
<dbReference type="Pfam" id="PF00498">
    <property type="entry name" value="FHA"/>
    <property type="match status" value="1"/>
</dbReference>
<proteinExistence type="predicted"/>
<dbReference type="SUPFAM" id="SSF49879">
    <property type="entry name" value="SMAD/FHA domain"/>
    <property type="match status" value="2"/>
</dbReference>
<reference evidence="2 3" key="1">
    <citation type="submission" date="2017-06" db="EMBL/GenBank/DDBJ databases">
        <title>Sequencing and comparative analysis of myxobacterial genomes.</title>
        <authorList>
            <person name="Rupp O."/>
            <person name="Goesmann A."/>
            <person name="Sogaard-Andersen L."/>
        </authorList>
    </citation>
    <scope>NUCLEOTIDE SEQUENCE [LARGE SCALE GENOMIC DNA]</scope>
    <source>
        <strain evidence="2 3">DSM 52655</strain>
    </source>
</reference>
<dbReference type="Gene3D" id="2.60.200.20">
    <property type="match status" value="1"/>
</dbReference>
<dbReference type="CDD" id="cd00060">
    <property type="entry name" value="FHA"/>
    <property type="match status" value="1"/>
</dbReference>
<dbReference type="Proteomes" id="UP000217257">
    <property type="component" value="Chromosome"/>
</dbReference>